<comment type="subcellular location">
    <subcellularLocation>
        <location evidence="1 7">Cell outer membrane</location>
        <topology evidence="1 7">Multi-pass membrane protein</topology>
    </subcellularLocation>
</comment>
<dbReference type="AlphaFoldDB" id="A0A1M4T4F2"/>
<evidence type="ECO:0000256" key="3">
    <source>
        <dbReference type="ARBA" id="ARBA00022452"/>
    </source>
</evidence>
<dbReference type="InterPro" id="IPR036942">
    <property type="entry name" value="Beta-barrel_TonB_sf"/>
</dbReference>
<keyword evidence="3 7" id="KW-1134">Transmembrane beta strand</keyword>
<feature type="domain" description="TonB-dependent receptor plug" evidence="10">
    <location>
        <begin position="165"/>
        <end position="267"/>
    </location>
</feature>
<sequence length="1099" mass="121299">MYIEIYTKSYKKTQLYYMENKEIKLKTVRLRAIPVMGYTALCLLLFAPLSGHASKGLPTGAETTEAQQTGSTVKGTVKDATGEPLIGVSVTVKGTTNGALTDIDGNYTLKVSEPNAVLVFSYIGFKAQELTIGGRSDISVTLQEDLGILDEVVVVGYGVQKKKLITGATVQVSGDNLTKLSTTSAFTALQSQTPGVNIQASSGQPGEGFKVYIRGLGTANSYAPLYVIDGVAGGDINNLNPSDIESIDVLKDAASAAIYGARAANGVILVTTKQGKSGKIQVSYDGYFGVQNVYKTASLLNAQQYMQVMDEINFNENQALNNWQAILGDNYESVMNGTWKGTNWLNEMRNKNAPIQNHAVNLTGGSEFSKFSMGVSYTSQEGIYGYPVQSEYERTTARLNSEHVLWKAGDRDVIKIGENLNYSYTVRNGIGIGNQYWNDISNALRGMPIMPVYGSSGEYFDYDDIKSSGLSQYESQMSNPIADMVYNRGYNTTKNHNLNMTGYLVVEPIKNLIFKTQFGYKMSANNYRAYTPEYTLSSSSNNQVSSVDQHGGMGWSFTWDNTVNYKFELNKAHHFDVLVGQSIEKSGMGDDFGGTGGNLNFNGYKYAYLSNTQGLIAGASSVTGEPWDEGRLASFFGRINYDWNETYMATLIMRADGSSNFARGKRWGYFPSVSAGWVTTNEKFMESSRSWLDFLKVRASWGQNGNCNIPNFMYLATISFENADYSFGNNKESQTTGGFSKILPNPDVTWETSEQLNLGIDARFLDSRLGLAFDWYSKKTKDWLLQAPIIGAIGTGAPYINGGEVENKGLEIGLNWNDHIGSDFTYGANLNMAFNKNKVLKINNSEGIIHGESNLLAQNTPEINRVQEGYAMGYFYGYKTAGIFQNQAEIDAWKAAGNGIIQTNVQPGDVKFVDLNKDGVINEDDKTQIGDPNPDFTMGFSFNIGYKGFDLSVTTYGAFGQQVARSYRKFSDGRHENYTTEILESWRGEGTSNRLPRLTSGSNANYINISDLYIEDADYLKLQNLTIGYDFKKLFPKMPLGQARLYFTAQNLFTITGYSGMDPEVGYGGDDTVYSWSRGIDVGYYPNPRTYLIGVNLKF</sequence>
<comment type="similarity">
    <text evidence="7">Belongs to the TonB-dependent receptor family.</text>
</comment>
<dbReference type="PROSITE" id="PS52016">
    <property type="entry name" value="TONB_DEPENDENT_REC_3"/>
    <property type="match status" value="1"/>
</dbReference>
<evidence type="ECO:0000256" key="7">
    <source>
        <dbReference type="PROSITE-ProRule" id="PRU01360"/>
    </source>
</evidence>
<dbReference type="Proteomes" id="UP000184480">
    <property type="component" value="Unassembled WGS sequence"/>
</dbReference>
<evidence type="ECO:0000313" key="12">
    <source>
        <dbReference type="Proteomes" id="UP000184480"/>
    </source>
</evidence>
<dbReference type="Gene3D" id="2.40.170.20">
    <property type="entry name" value="TonB-dependent receptor, beta-barrel domain"/>
    <property type="match status" value="1"/>
</dbReference>
<keyword evidence="6 7" id="KW-0998">Cell outer membrane</keyword>
<dbReference type="NCBIfam" id="TIGR04056">
    <property type="entry name" value="OMP_RagA_SusC"/>
    <property type="match status" value="1"/>
</dbReference>
<dbReference type="STRING" id="1346286.SAMN05444362_101233"/>
<evidence type="ECO:0000256" key="1">
    <source>
        <dbReference type="ARBA" id="ARBA00004571"/>
    </source>
</evidence>
<dbReference type="Pfam" id="PF07715">
    <property type="entry name" value="Plug"/>
    <property type="match status" value="1"/>
</dbReference>
<keyword evidence="9" id="KW-1133">Transmembrane helix</keyword>
<evidence type="ECO:0000256" key="6">
    <source>
        <dbReference type="ARBA" id="ARBA00023237"/>
    </source>
</evidence>
<dbReference type="EMBL" id="FQUC01000001">
    <property type="protein sequence ID" value="SHE39275.1"/>
    <property type="molecule type" value="Genomic_DNA"/>
</dbReference>
<evidence type="ECO:0000256" key="8">
    <source>
        <dbReference type="SAM" id="MobiDB-lite"/>
    </source>
</evidence>
<name>A0A1M4T4F2_9BACT</name>
<accession>A0A1M4T4F2</accession>
<evidence type="ECO:0000256" key="4">
    <source>
        <dbReference type="ARBA" id="ARBA00022692"/>
    </source>
</evidence>
<proteinExistence type="inferred from homology"/>
<dbReference type="InterPro" id="IPR012910">
    <property type="entry name" value="Plug_dom"/>
</dbReference>
<dbReference type="InterPro" id="IPR008969">
    <property type="entry name" value="CarboxyPept-like_regulatory"/>
</dbReference>
<evidence type="ECO:0000313" key="11">
    <source>
        <dbReference type="EMBL" id="SHE39275.1"/>
    </source>
</evidence>
<organism evidence="11 12">
    <name type="scientific">Dysgonomonas macrotermitis</name>
    <dbReference type="NCBI Taxonomy" id="1346286"/>
    <lineage>
        <taxon>Bacteria</taxon>
        <taxon>Pseudomonadati</taxon>
        <taxon>Bacteroidota</taxon>
        <taxon>Bacteroidia</taxon>
        <taxon>Bacteroidales</taxon>
        <taxon>Dysgonomonadaceae</taxon>
        <taxon>Dysgonomonas</taxon>
    </lineage>
</organism>
<keyword evidence="5 7" id="KW-0472">Membrane</keyword>
<dbReference type="FunFam" id="2.60.40.1120:FF:000003">
    <property type="entry name" value="Outer membrane protein Omp121"/>
    <property type="match status" value="1"/>
</dbReference>
<evidence type="ECO:0000256" key="9">
    <source>
        <dbReference type="SAM" id="Phobius"/>
    </source>
</evidence>
<dbReference type="Pfam" id="PF13715">
    <property type="entry name" value="CarbopepD_reg_2"/>
    <property type="match status" value="1"/>
</dbReference>
<dbReference type="SUPFAM" id="SSF56935">
    <property type="entry name" value="Porins"/>
    <property type="match status" value="1"/>
</dbReference>
<keyword evidence="4 7" id="KW-0812">Transmembrane</keyword>
<feature type="transmembrane region" description="Helical" evidence="9">
    <location>
        <begin position="28"/>
        <end position="49"/>
    </location>
</feature>
<dbReference type="InterPro" id="IPR037066">
    <property type="entry name" value="Plug_dom_sf"/>
</dbReference>
<evidence type="ECO:0000259" key="10">
    <source>
        <dbReference type="Pfam" id="PF07715"/>
    </source>
</evidence>
<dbReference type="Gene3D" id="2.170.130.10">
    <property type="entry name" value="TonB-dependent receptor, plug domain"/>
    <property type="match status" value="1"/>
</dbReference>
<keyword evidence="2 7" id="KW-0813">Transport</keyword>
<feature type="region of interest" description="Disordered" evidence="8">
    <location>
        <begin position="57"/>
        <end position="78"/>
    </location>
</feature>
<dbReference type="InterPro" id="IPR023996">
    <property type="entry name" value="TonB-dep_OMP_SusC/RagA"/>
</dbReference>
<dbReference type="SUPFAM" id="SSF49464">
    <property type="entry name" value="Carboxypeptidase regulatory domain-like"/>
    <property type="match status" value="1"/>
</dbReference>
<gene>
    <name evidence="11" type="ORF">SAMN05444362_101233</name>
</gene>
<dbReference type="GO" id="GO:0009279">
    <property type="term" value="C:cell outer membrane"/>
    <property type="evidence" value="ECO:0007669"/>
    <property type="project" value="UniProtKB-SubCell"/>
</dbReference>
<dbReference type="Gene3D" id="2.60.40.1120">
    <property type="entry name" value="Carboxypeptidase-like, regulatory domain"/>
    <property type="match status" value="1"/>
</dbReference>
<evidence type="ECO:0000256" key="2">
    <source>
        <dbReference type="ARBA" id="ARBA00022448"/>
    </source>
</evidence>
<keyword evidence="12" id="KW-1185">Reference proteome</keyword>
<dbReference type="InterPro" id="IPR023997">
    <property type="entry name" value="TonB-dep_OMP_SusC/RagA_CS"/>
</dbReference>
<evidence type="ECO:0000256" key="5">
    <source>
        <dbReference type="ARBA" id="ARBA00023136"/>
    </source>
</evidence>
<feature type="compositionally biased region" description="Polar residues" evidence="8">
    <location>
        <begin position="61"/>
        <end position="74"/>
    </location>
</feature>
<dbReference type="NCBIfam" id="TIGR04057">
    <property type="entry name" value="SusC_RagA_signa"/>
    <property type="match status" value="1"/>
</dbReference>
<protein>
    <submittedName>
        <fullName evidence="11">TonB-linked outer membrane protein, SusC/RagA family</fullName>
    </submittedName>
</protein>
<dbReference type="InterPro" id="IPR039426">
    <property type="entry name" value="TonB-dep_rcpt-like"/>
</dbReference>
<reference evidence="12" key="1">
    <citation type="submission" date="2016-11" db="EMBL/GenBank/DDBJ databases">
        <authorList>
            <person name="Varghese N."/>
            <person name="Submissions S."/>
        </authorList>
    </citation>
    <scope>NUCLEOTIDE SEQUENCE [LARGE SCALE GENOMIC DNA]</scope>
    <source>
        <strain evidence="12">DSM 27370</strain>
    </source>
</reference>